<protein>
    <submittedName>
        <fullName evidence="1">Uncharacterized protein</fullName>
    </submittedName>
</protein>
<dbReference type="AlphaFoldDB" id="A0A2M7G6B7"/>
<comment type="caution">
    <text evidence="1">The sequence shown here is derived from an EMBL/GenBank/DDBJ whole genome shotgun (WGS) entry which is preliminary data.</text>
</comment>
<reference evidence="1 2" key="1">
    <citation type="submission" date="2017-09" db="EMBL/GenBank/DDBJ databases">
        <title>Depth-based differentiation of microbial function through sediment-hosted aquifers and enrichment of novel symbionts in the deep terrestrial subsurface.</title>
        <authorList>
            <person name="Probst A.J."/>
            <person name="Ladd B."/>
            <person name="Jarett J.K."/>
            <person name="Geller-Mcgrath D.E."/>
            <person name="Sieber C.M."/>
            <person name="Emerson J.B."/>
            <person name="Anantharaman K."/>
            <person name="Thomas B.C."/>
            <person name="Malmstrom R."/>
            <person name="Stieglmeier M."/>
            <person name="Klingl A."/>
            <person name="Woyke T."/>
            <person name="Ryan C.M."/>
            <person name="Banfield J.F."/>
        </authorList>
    </citation>
    <scope>NUCLEOTIDE SEQUENCE [LARGE SCALE GENOMIC DNA]</scope>
    <source>
        <strain evidence="1">CG17_big_fil_post_rev_8_21_14_2_50_48_46</strain>
    </source>
</reference>
<proteinExistence type="predicted"/>
<evidence type="ECO:0000313" key="1">
    <source>
        <dbReference type="EMBL" id="PIW17552.1"/>
    </source>
</evidence>
<organism evidence="1 2">
    <name type="scientific">bacterium (Candidatus Blackallbacteria) CG17_big_fil_post_rev_8_21_14_2_50_48_46</name>
    <dbReference type="NCBI Taxonomy" id="2014261"/>
    <lineage>
        <taxon>Bacteria</taxon>
        <taxon>Candidatus Blackallbacteria</taxon>
    </lineage>
</organism>
<dbReference type="Proteomes" id="UP000231019">
    <property type="component" value="Unassembled WGS sequence"/>
</dbReference>
<gene>
    <name evidence="1" type="ORF">COW36_08630</name>
</gene>
<evidence type="ECO:0000313" key="2">
    <source>
        <dbReference type="Proteomes" id="UP000231019"/>
    </source>
</evidence>
<sequence length="75" mass="8878">MESQVCPSSGEEEEPLCFIRNLAQKKEWDKLKNTWSKKVSFATLDYENLKEEHVEISKNTYAILLKKLKLFEEKI</sequence>
<dbReference type="EMBL" id="PFFQ01000023">
    <property type="protein sequence ID" value="PIW17552.1"/>
    <property type="molecule type" value="Genomic_DNA"/>
</dbReference>
<name>A0A2M7G6B7_9BACT</name>
<accession>A0A2M7G6B7</accession>